<keyword evidence="3 4" id="KW-0408">Iron</keyword>
<dbReference type="InterPro" id="IPR002401">
    <property type="entry name" value="Cyt_P450_E_grp-I"/>
</dbReference>
<dbReference type="Proteomes" id="UP001341281">
    <property type="component" value="Chromosome 03"/>
</dbReference>
<evidence type="ECO:0000256" key="4">
    <source>
        <dbReference type="PIRSR" id="PIRSR602401-1"/>
    </source>
</evidence>
<proteinExistence type="inferred from homology"/>
<evidence type="ECO:0000256" key="6">
    <source>
        <dbReference type="SAM" id="Phobius"/>
    </source>
</evidence>
<dbReference type="InterPro" id="IPR036396">
    <property type="entry name" value="Cyt_P450_sf"/>
</dbReference>
<dbReference type="PROSITE" id="PS00086">
    <property type="entry name" value="CYTOCHROME_P450"/>
    <property type="match status" value="1"/>
</dbReference>
<dbReference type="GO" id="GO:0016705">
    <property type="term" value="F:oxidoreductase activity, acting on paired donors, with incorporation or reduction of molecular oxygen"/>
    <property type="evidence" value="ECO:0007669"/>
    <property type="project" value="InterPro"/>
</dbReference>
<dbReference type="FunFam" id="1.10.630.10:FF:000100">
    <property type="entry name" value="Cytochrome P450 71A26"/>
    <property type="match status" value="1"/>
</dbReference>
<keyword evidence="8" id="KW-1185">Reference proteome</keyword>
<comment type="cofactor">
    <cofactor evidence="4">
        <name>heme</name>
        <dbReference type="ChEBI" id="CHEBI:30413"/>
    </cofactor>
</comment>
<dbReference type="PRINTS" id="PR00463">
    <property type="entry name" value="EP450I"/>
</dbReference>
<accession>A0AAQ3T3A2</accession>
<dbReference type="InterPro" id="IPR001128">
    <property type="entry name" value="Cyt_P450"/>
</dbReference>
<evidence type="ECO:0000256" key="3">
    <source>
        <dbReference type="ARBA" id="ARBA00023004"/>
    </source>
</evidence>
<keyword evidence="6" id="KW-0472">Membrane</keyword>
<gene>
    <name evidence="7" type="ORF">U9M48_014524</name>
</gene>
<comment type="similarity">
    <text evidence="1 5">Belongs to the cytochrome P450 family.</text>
</comment>
<dbReference type="PANTHER" id="PTHR47955">
    <property type="entry name" value="CYTOCHROME P450 FAMILY 71 PROTEIN"/>
    <property type="match status" value="1"/>
</dbReference>
<keyword evidence="6" id="KW-1133">Transmembrane helix</keyword>
<evidence type="ECO:0000256" key="5">
    <source>
        <dbReference type="RuleBase" id="RU000461"/>
    </source>
</evidence>
<evidence type="ECO:0000313" key="7">
    <source>
        <dbReference type="EMBL" id="WVZ65104.1"/>
    </source>
</evidence>
<organism evidence="7 8">
    <name type="scientific">Paspalum notatum var. saurae</name>
    <dbReference type="NCBI Taxonomy" id="547442"/>
    <lineage>
        <taxon>Eukaryota</taxon>
        <taxon>Viridiplantae</taxon>
        <taxon>Streptophyta</taxon>
        <taxon>Embryophyta</taxon>
        <taxon>Tracheophyta</taxon>
        <taxon>Spermatophyta</taxon>
        <taxon>Magnoliopsida</taxon>
        <taxon>Liliopsida</taxon>
        <taxon>Poales</taxon>
        <taxon>Poaceae</taxon>
        <taxon>PACMAD clade</taxon>
        <taxon>Panicoideae</taxon>
        <taxon>Andropogonodae</taxon>
        <taxon>Paspaleae</taxon>
        <taxon>Paspalinae</taxon>
        <taxon>Paspalum</taxon>
    </lineage>
</organism>
<name>A0AAQ3T3A2_PASNO</name>
<keyword evidence="6" id="KW-0812">Transmembrane</keyword>
<evidence type="ECO:0008006" key="9">
    <source>
        <dbReference type="Google" id="ProtNLM"/>
    </source>
</evidence>
<dbReference type="AlphaFoldDB" id="A0AAQ3T3A2"/>
<dbReference type="GO" id="GO:0020037">
    <property type="term" value="F:heme binding"/>
    <property type="evidence" value="ECO:0007669"/>
    <property type="project" value="InterPro"/>
</dbReference>
<dbReference type="PANTHER" id="PTHR47955:SF15">
    <property type="entry name" value="CYTOCHROME P450 71A2-LIKE"/>
    <property type="match status" value="1"/>
</dbReference>
<protein>
    <recommendedName>
        <fullName evidence="9">Cytochrome P450</fullName>
    </recommendedName>
</protein>
<dbReference type="Gene3D" id="1.10.630.10">
    <property type="entry name" value="Cytochrome P450"/>
    <property type="match status" value="1"/>
</dbReference>
<evidence type="ECO:0000256" key="1">
    <source>
        <dbReference type="ARBA" id="ARBA00010617"/>
    </source>
</evidence>
<dbReference type="EMBL" id="CP144747">
    <property type="protein sequence ID" value="WVZ65104.1"/>
    <property type="molecule type" value="Genomic_DNA"/>
</dbReference>
<feature type="binding site" description="axial binding residue" evidence="4">
    <location>
        <position position="448"/>
    </location>
    <ligand>
        <name>heme</name>
        <dbReference type="ChEBI" id="CHEBI:30413"/>
    </ligand>
    <ligandPart>
        <name>Fe</name>
        <dbReference type="ChEBI" id="CHEBI:18248"/>
    </ligandPart>
</feature>
<dbReference type="GO" id="GO:0004497">
    <property type="term" value="F:monooxygenase activity"/>
    <property type="evidence" value="ECO:0007669"/>
    <property type="project" value="UniProtKB-KW"/>
</dbReference>
<keyword evidence="4 5" id="KW-0349">Heme</keyword>
<dbReference type="PRINTS" id="PR00385">
    <property type="entry name" value="P450"/>
</dbReference>
<dbReference type="InterPro" id="IPR017972">
    <property type="entry name" value="Cyt_P450_CS"/>
</dbReference>
<dbReference type="GO" id="GO:0005506">
    <property type="term" value="F:iron ion binding"/>
    <property type="evidence" value="ECO:0007669"/>
    <property type="project" value="InterPro"/>
</dbReference>
<dbReference type="CDD" id="cd11072">
    <property type="entry name" value="CYP71-like"/>
    <property type="match status" value="1"/>
</dbReference>
<dbReference type="Pfam" id="PF00067">
    <property type="entry name" value="p450"/>
    <property type="match status" value="1"/>
</dbReference>
<evidence type="ECO:0000256" key="2">
    <source>
        <dbReference type="ARBA" id="ARBA00022723"/>
    </source>
</evidence>
<keyword evidence="5" id="KW-0560">Oxidoreductase</keyword>
<keyword evidence="2 4" id="KW-0479">Metal-binding</keyword>
<dbReference type="SUPFAM" id="SSF48264">
    <property type="entry name" value="Cytochrome P450"/>
    <property type="match status" value="1"/>
</dbReference>
<evidence type="ECO:0000313" key="8">
    <source>
        <dbReference type="Proteomes" id="UP001341281"/>
    </source>
</evidence>
<sequence length="514" mass="56325">MSPYLLAAAAGVLVSAVFILNIIVKNRRSSKLPPSPPSLPLIGHLHLIGRLAHRSLHELYLRYGGGGGLLFLQLGRRRTLVVSTAAAAAHLFRNHDLAFASRPHSVAGDKLMYGCANVSFAPYGESWRRGKKIAVVHLLSPRRVESFAPVRDAEVAALVARTRRAAEAGEAVVLMDLLYGYSNAVVTRAATGAAGATAEKLKQLMGISAALMSGFQPEDVLPDAPARFVRWATGLDKKLDDMAEAWNTFMSEILTAHKEKRADDGAGEWGEDFLDVLLRLREEGATGLELTDDRIKATVQDMIAAATETSSQTLEWTMAELLVNQRVMAKLRDEIERFANADQPTIIAESDLNKMEYLKAVFKEVLRLHAPVPLLVPHESTTPVVVQGYEIPAKTTLFVNVWAIGRDPTVWDAPQEFRPERFVGAEPPVDFRGTDYQLIPFGAGRRICPGMNFAMPVLELALVSLLHHFDWELPAGMRPADLDMGEAPGLTAPRQVPLVLVPKSRTRSTCVVQL</sequence>
<feature type="transmembrane region" description="Helical" evidence="6">
    <location>
        <begin position="6"/>
        <end position="24"/>
    </location>
</feature>
<reference evidence="7 8" key="1">
    <citation type="submission" date="2024-02" db="EMBL/GenBank/DDBJ databases">
        <title>High-quality chromosome-scale genome assembly of Pensacola bahiagrass (Paspalum notatum Flugge var. saurae).</title>
        <authorList>
            <person name="Vega J.M."/>
            <person name="Podio M."/>
            <person name="Orjuela J."/>
            <person name="Siena L.A."/>
            <person name="Pessino S.C."/>
            <person name="Combes M.C."/>
            <person name="Mariac C."/>
            <person name="Albertini E."/>
            <person name="Pupilli F."/>
            <person name="Ortiz J.P.A."/>
            <person name="Leblanc O."/>
        </authorList>
    </citation>
    <scope>NUCLEOTIDE SEQUENCE [LARGE SCALE GENOMIC DNA]</scope>
    <source>
        <strain evidence="7">R1</strain>
        <tissue evidence="7">Leaf</tissue>
    </source>
</reference>
<keyword evidence="5" id="KW-0503">Monooxygenase</keyword>